<dbReference type="PANTHER" id="PTHR43775:SF50">
    <property type="entry name" value="HIGHLY REDUCING POLYKETIDE SYNTHASE SRDA"/>
    <property type="match status" value="1"/>
</dbReference>
<dbReference type="InterPro" id="IPR016035">
    <property type="entry name" value="Acyl_Trfase/lysoPLipase"/>
</dbReference>
<evidence type="ECO:0000313" key="2">
    <source>
        <dbReference type="EMBL" id="KEQ71268.1"/>
    </source>
</evidence>
<accession>A0A074WE37</accession>
<dbReference type="Gene3D" id="3.40.47.10">
    <property type="match status" value="1"/>
</dbReference>
<dbReference type="AlphaFoldDB" id="A0A074WE37"/>
<dbReference type="InterPro" id="IPR032821">
    <property type="entry name" value="PKS_assoc"/>
</dbReference>
<dbReference type="InterPro" id="IPR014031">
    <property type="entry name" value="Ketoacyl_synth_C"/>
</dbReference>
<dbReference type="STRING" id="1043004.A0A074WE37"/>
<proteinExistence type="predicted"/>
<dbReference type="Gene3D" id="3.40.366.10">
    <property type="entry name" value="Malonyl-Coenzyme A Acyl Carrier Protein, domain 2"/>
    <property type="match status" value="2"/>
</dbReference>
<dbReference type="InterPro" id="IPR020841">
    <property type="entry name" value="PKS_Beta-ketoAc_synthase_dom"/>
</dbReference>
<gene>
    <name evidence="2" type="ORF">M436DRAFT_13341</name>
</gene>
<dbReference type="EMBL" id="KL584714">
    <property type="protein sequence ID" value="KEQ71268.1"/>
    <property type="molecule type" value="Genomic_DNA"/>
</dbReference>
<dbReference type="InterPro" id="IPR050091">
    <property type="entry name" value="PKS_NRPS_Biosynth_Enz"/>
</dbReference>
<dbReference type="SUPFAM" id="SSF52151">
    <property type="entry name" value="FabD/lysophospholipase-like"/>
    <property type="match status" value="1"/>
</dbReference>
<dbReference type="InterPro" id="IPR001227">
    <property type="entry name" value="Ac_transferase_dom_sf"/>
</dbReference>
<evidence type="ECO:0000259" key="1">
    <source>
        <dbReference type="PROSITE" id="PS52004"/>
    </source>
</evidence>
<dbReference type="PROSITE" id="PS52004">
    <property type="entry name" value="KS3_2"/>
    <property type="match status" value="1"/>
</dbReference>
<reference evidence="2 3" key="1">
    <citation type="journal article" date="2014" name="BMC Genomics">
        <title>Genome sequencing of four Aureobasidium pullulans varieties: biotechnological potential, stress tolerance, and description of new species.</title>
        <authorList>
            <person name="Gostin Ar C."/>
            <person name="Ohm R.A."/>
            <person name="Kogej T."/>
            <person name="Sonjak S."/>
            <person name="Turk M."/>
            <person name="Zajc J."/>
            <person name="Zalar P."/>
            <person name="Grube M."/>
            <person name="Sun H."/>
            <person name="Han J."/>
            <person name="Sharma A."/>
            <person name="Chiniquy J."/>
            <person name="Ngan C.Y."/>
            <person name="Lipzen A."/>
            <person name="Barry K."/>
            <person name="Grigoriev I.V."/>
            <person name="Gunde-Cimerman N."/>
        </authorList>
    </citation>
    <scope>NUCLEOTIDE SEQUENCE [LARGE SCALE GENOMIC DNA]</scope>
    <source>
        <strain evidence="2 3">CBS 147.97</strain>
    </source>
</reference>
<dbReference type="Pfam" id="PF00698">
    <property type="entry name" value="Acyl_transf_1"/>
    <property type="match status" value="1"/>
</dbReference>
<dbReference type="PANTHER" id="PTHR43775">
    <property type="entry name" value="FATTY ACID SYNTHASE"/>
    <property type="match status" value="1"/>
</dbReference>
<dbReference type="GeneID" id="25407768"/>
<keyword evidence="3" id="KW-1185">Reference proteome</keyword>
<dbReference type="GO" id="GO:0006633">
    <property type="term" value="P:fatty acid biosynthetic process"/>
    <property type="evidence" value="ECO:0007669"/>
    <property type="project" value="TreeGrafter"/>
</dbReference>
<dbReference type="GO" id="GO:0004312">
    <property type="term" value="F:fatty acid synthase activity"/>
    <property type="evidence" value="ECO:0007669"/>
    <property type="project" value="TreeGrafter"/>
</dbReference>
<dbReference type="SUPFAM" id="SSF53901">
    <property type="entry name" value="Thiolase-like"/>
    <property type="match status" value="1"/>
</dbReference>
<organism evidence="2 3">
    <name type="scientific">Aureobasidium namibiae CBS 147.97</name>
    <dbReference type="NCBI Taxonomy" id="1043004"/>
    <lineage>
        <taxon>Eukaryota</taxon>
        <taxon>Fungi</taxon>
        <taxon>Dikarya</taxon>
        <taxon>Ascomycota</taxon>
        <taxon>Pezizomycotina</taxon>
        <taxon>Dothideomycetes</taxon>
        <taxon>Dothideomycetidae</taxon>
        <taxon>Dothideales</taxon>
        <taxon>Saccotheciaceae</taxon>
        <taxon>Aureobasidium</taxon>
    </lineage>
</organism>
<dbReference type="Pfam" id="PF02801">
    <property type="entry name" value="Ketoacyl-synt_C"/>
    <property type="match status" value="1"/>
</dbReference>
<dbReference type="InterPro" id="IPR014030">
    <property type="entry name" value="Ketoacyl_synth_N"/>
</dbReference>
<protein>
    <submittedName>
        <fullName evidence="2">Thiolase-like protein</fullName>
    </submittedName>
</protein>
<dbReference type="HOGENOM" id="CLU_000022_16_6_1"/>
<dbReference type="Pfam" id="PF00109">
    <property type="entry name" value="ketoacyl-synt"/>
    <property type="match status" value="1"/>
</dbReference>
<dbReference type="Proteomes" id="UP000027730">
    <property type="component" value="Unassembled WGS sequence"/>
</dbReference>
<dbReference type="CDD" id="cd00833">
    <property type="entry name" value="PKS"/>
    <property type="match status" value="1"/>
</dbReference>
<dbReference type="InterPro" id="IPR014043">
    <property type="entry name" value="Acyl_transferase_dom"/>
</dbReference>
<dbReference type="GO" id="GO:0044550">
    <property type="term" value="P:secondary metabolite biosynthetic process"/>
    <property type="evidence" value="ECO:0007669"/>
    <property type="project" value="TreeGrafter"/>
</dbReference>
<feature type="non-terminal residue" evidence="2">
    <location>
        <position position="444"/>
    </location>
</feature>
<feature type="non-terminal residue" evidence="2">
    <location>
        <position position="1"/>
    </location>
</feature>
<dbReference type="OrthoDB" id="329835at2759"/>
<dbReference type="Pfam" id="PF16197">
    <property type="entry name" value="KAsynt_C_assoc"/>
    <property type="match status" value="1"/>
</dbReference>
<sequence>IMNGSNIMNDIEQHISSVRLGVLSPTSTCHTFDERADGFGRGDGICAVYLKRFSAAIANKDPIRAVIRSTAVNSNGRSQGINHPSSKGQEAVIREAYTKANLNYEDTGYFECHGTGTPVGDPIEVLSAGNIFAPGRTRRNPLLLSSIKTNIGHTEGASGLASVIKAVLSIENELIPATVGVEKLNPAIDFREGRLEVVRTTMPWPEGLLKRVSINSFGYGGANAHCIIESCDVLLHPSQAIPRPVSFRDNAIATERHGTENSDFVVQRTPQKHLLVFSSHDQLTLERNINALAEVADKYSTADIAYTLTKKTKHRCKAFATTTESDVKACFMAQRIQRGPDSISEPLVIAFVFTGQGAQWPGMGFGLIQQFENIALTVLLRSWGIQPKAVVGHSSGEVAAAFAAGLLTISEAIAIAYYRGIAVTKYGKPGAMMAAGLAPRKYKP</sequence>
<evidence type="ECO:0000313" key="3">
    <source>
        <dbReference type="Proteomes" id="UP000027730"/>
    </source>
</evidence>
<dbReference type="SMART" id="SM00825">
    <property type="entry name" value="PKS_KS"/>
    <property type="match status" value="1"/>
</dbReference>
<dbReference type="RefSeq" id="XP_013425383.1">
    <property type="nucleotide sequence ID" value="XM_013569929.1"/>
</dbReference>
<name>A0A074WE37_9PEZI</name>
<dbReference type="SMART" id="SM00827">
    <property type="entry name" value="PKS_AT"/>
    <property type="match status" value="1"/>
</dbReference>
<feature type="domain" description="Ketosynthase family 3 (KS3)" evidence="1">
    <location>
        <begin position="1"/>
        <end position="230"/>
    </location>
</feature>
<dbReference type="InterPro" id="IPR016039">
    <property type="entry name" value="Thiolase-like"/>
</dbReference>